<dbReference type="GO" id="GO:0005829">
    <property type="term" value="C:cytosol"/>
    <property type="evidence" value="ECO:0007669"/>
    <property type="project" value="TreeGrafter"/>
</dbReference>
<dbReference type="SUPFAM" id="SSF47413">
    <property type="entry name" value="lambda repressor-like DNA-binding domains"/>
    <property type="match status" value="1"/>
</dbReference>
<reference evidence="4" key="1">
    <citation type="submission" date="2024-07" db="EMBL/GenBank/DDBJ databases">
        <authorList>
            <person name="Yu S.T."/>
        </authorList>
    </citation>
    <scope>NUCLEOTIDE SEQUENCE</scope>
    <source>
        <strain evidence="4">R35</strain>
    </source>
</reference>
<keyword evidence="1" id="KW-0238">DNA-binding</keyword>
<dbReference type="SMART" id="SM00530">
    <property type="entry name" value="HTH_XRE"/>
    <property type="match status" value="1"/>
</dbReference>
<dbReference type="GO" id="GO:0003700">
    <property type="term" value="F:DNA-binding transcription factor activity"/>
    <property type="evidence" value="ECO:0007669"/>
    <property type="project" value="TreeGrafter"/>
</dbReference>
<organism evidence="4">
    <name type="scientific">Streptomyces sp. R35</name>
    <dbReference type="NCBI Taxonomy" id="3238630"/>
    <lineage>
        <taxon>Bacteria</taxon>
        <taxon>Bacillati</taxon>
        <taxon>Actinomycetota</taxon>
        <taxon>Actinomycetes</taxon>
        <taxon>Kitasatosporales</taxon>
        <taxon>Streptomycetaceae</taxon>
        <taxon>Streptomyces</taxon>
    </lineage>
</organism>
<dbReference type="AlphaFoldDB" id="A0AB39SI74"/>
<dbReference type="CDD" id="cd00093">
    <property type="entry name" value="HTH_XRE"/>
    <property type="match status" value="1"/>
</dbReference>
<dbReference type="InterPro" id="IPR019734">
    <property type="entry name" value="TPR_rpt"/>
</dbReference>
<feature type="domain" description="HTH cro/C1-type" evidence="3">
    <location>
        <begin position="15"/>
        <end position="68"/>
    </location>
</feature>
<dbReference type="PROSITE" id="PS50943">
    <property type="entry name" value="HTH_CROC1"/>
    <property type="match status" value="1"/>
</dbReference>
<gene>
    <name evidence="4" type="ORF">AB5J50_40160</name>
</gene>
<feature type="region of interest" description="Disordered" evidence="2">
    <location>
        <begin position="463"/>
        <end position="493"/>
    </location>
</feature>
<name>A0AB39SI74_9ACTN</name>
<evidence type="ECO:0000313" key="4">
    <source>
        <dbReference type="EMBL" id="XDQ66581.1"/>
    </source>
</evidence>
<protein>
    <submittedName>
        <fullName evidence="4">Helix-turn-helix domain-containing protein</fullName>
    </submittedName>
</protein>
<dbReference type="Pfam" id="PF13432">
    <property type="entry name" value="TPR_16"/>
    <property type="match status" value="1"/>
</dbReference>
<dbReference type="InterPro" id="IPR010982">
    <property type="entry name" value="Lambda_DNA-bd_dom_sf"/>
</dbReference>
<dbReference type="EMBL" id="CP163440">
    <property type="protein sequence ID" value="XDQ66581.1"/>
    <property type="molecule type" value="Genomic_DNA"/>
</dbReference>
<dbReference type="RefSeq" id="WP_369263578.1">
    <property type="nucleotide sequence ID" value="NZ_CP163440.1"/>
</dbReference>
<feature type="region of interest" description="Disordered" evidence="2">
    <location>
        <begin position="1"/>
        <end position="26"/>
    </location>
</feature>
<dbReference type="Pfam" id="PF13560">
    <property type="entry name" value="HTH_31"/>
    <property type="match status" value="1"/>
</dbReference>
<dbReference type="Gene3D" id="1.25.40.10">
    <property type="entry name" value="Tetratricopeptide repeat domain"/>
    <property type="match status" value="2"/>
</dbReference>
<evidence type="ECO:0000256" key="1">
    <source>
        <dbReference type="ARBA" id="ARBA00023125"/>
    </source>
</evidence>
<dbReference type="Gene3D" id="1.10.260.40">
    <property type="entry name" value="lambda repressor-like DNA-binding domains"/>
    <property type="match status" value="1"/>
</dbReference>
<dbReference type="InterPro" id="IPR011990">
    <property type="entry name" value="TPR-like_helical_dom_sf"/>
</dbReference>
<sequence>MKPPLSVSSGIGRRLREQRRRRGLNQQDLASEDISVSYVSLIETGKRMPSPAVLEALADRVGCSVEYLRTGRDDNRGKELRLKLAFADIALRNGAYGEALQSYAEVLESAPLLDAPALRRAKLGQALTMERLGRTEPALHLLHALYESPDTTPGSAEWAQLAIALCRCYRAAGDLDMSIEIGEKATRTLDDLGLEMTDDHVQLGTALMGCYQLRGNLPRAHMLAARLVETADSTGSRATRGSAYWNAGLVAHSRGRTSEALALIERALVLMAQTDNVRHQAMLKGSYGILLLESHAPEPARALRLLKEARRDLAEVGTALECALAEMGVAWATLRCGRAEEAVTLAERALGLFSVQDTVEVVEARFILGEALFATGESGRGESAFQEAVRQLGRLAPGRKTSKLWRRLGDFWQQQGRSAEALGAYQQALAGVGLHPLPAPEPVLTEHLPAIEPVPTEHLPAIEPVPTEQLPAAGPASAERLPAAEPVLTERQR</sequence>
<accession>A0AB39SI74</accession>
<dbReference type="InterPro" id="IPR001387">
    <property type="entry name" value="Cro/C1-type_HTH"/>
</dbReference>
<dbReference type="PANTHER" id="PTHR46797">
    <property type="entry name" value="HTH-TYPE TRANSCRIPTIONAL REGULATOR"/>
    <property type="match status" value="1"/>
</dbReference>
<dbReference type="SUPFAM" id="SSF48452">
    <property type="entry name" value="TPR-like"/>
    <property type="match status" value="2"/>
</dbReference>
<evidence type="ECO:0000256" key="2">
    <source>
        <dbReference type="SAM" id="MobiDB-lite"/>
    </source>
</evidence>
<dbReference type="InterPro" id="IPR050807">
    <property type="entry name" value="TransReg_Diox_bact_type"/>
</dbReference>
<proteinExistence type="predicted"/>
<dbReference type="PANTHER" id="PTHR46797:SF1">
    <property type="entry name" value="METHYLPHOSPHONATE SYNTHASE"/>
    <property type="match status" value="1"/>
</dbReference>
<dbReference type="SMART" id="SM00028">
    <property type="entry name" value="TPR"/>
    <property type="match status" value="5"/>
</dbReference>
<dbReference type="GO" id="GO:0003677">
    <property type="term" value="F:DNA binding"/>
    <property type="evidence" value="ECO:0007669"/>
    <property type="project" value="UniProtKB-KW"/>
</dbReference>
<evidence type="ECO:0000259" key="3">
    <source>
        <dbReference type="PROSITE" id="PS50943"/>
    </source>
</evidence>